<dbReference type="STRING" id="7070.A0A139WDJ3"/>
<evidence type="ECO:0000256" key="3">
    <source>
        <dbReference type="SAM" id="MobiDB-lite"/>
    </source>
</evidence>
<protein>
    <recommendedName>
        <fullName evidence="1">RNA-directed DNA polymerase</fullName>
        <ecNumber evidence="1">2.7.7.49</ecNumber>
    </recommendedName>
</protein>
<feature type="region of interest" description="Disordered" evidence="3">
    <location>
        <begin position="1313"/>
        <end position="1354"/>
    </location>
</feature>
<dbReference type="InterPro" id="IPR012337">
    <property type="entry name" value="RNaseH-like_sf"/>
</dbReference>
<dbReference type="PANTHER" id="PTHR37984:SF9">
    <property type="entry name" value="INTEGRASE CATALYTIC DOMAIN-CONTAINING PROTEIN"/>
    <property type="match status" value="1"/>
</dbReference>
<evidence type="ECO:0000259" key="4">
    <source>
        <dbReference type="PROSITE" id="PS50175"/>
    </source>
</evidence>
<dbReference type="OrthoDB" id="6761837at2759"/>
<dbReference type="KEGG" id="tca:107398499"/>
<dbReference type="InterPro" id="IPR000477">
    <property type="entry name" value="RT_dom"/>
</dbReference>
<dbReference type="InterPro" id="IPR036397">
    <property type="entry name" value="RNaseH_sf"/>
</dbReference>
<dbReference type="Pfam" id="PF17919">
    <property type="entry name" value="RT_RNaseH_2"/>
    <property type="match status" value="1"/>
</dbReference>
<dbReference type="InterPro" id="IPR043502">
    <property type="entry name" value="DNA/RNA_pol_sf"/>
</dbReference>
<dbReference type="InterPro" id="IPR041588">
    <property type="entry name" value="Integrase_H2C2"/>
</dbReference>
<feature type="domain" description="Reverse transcriptase" evidence="5">
    <location>
        <begin position="525"/>
        <end position="704"/>
    </location>
</feature>
<dbReference type="FunFam" id="3.30.420.10:FF:000063">
    <property type="entry name" value="Retrovirus-related Pol polyprotein from transposon 297-like Protein"/>
    <property type="match status" value="1"/>
</dbReference>
<dbReference type="GO" id="GO:0004190">
    <property type="term" value="F:aspartic-type endopeptidase activity"/>
    <property type="evidence" value="ECO:0007669"/>
    <property type="project" value="InterPro"/>
</dbReference>
<dbReference type="eggNOG" id="KOG0017">
    <property type="taxonomic scope" value="Eukaryota"/>
</dbReference>
<dbReference type="SUPFAM" id="SSF56672">
    <property type="entry name" value="DNA/RNA polymerases"/>
    <property type="match status" value="1"/>
</dbReference>
<dbReference type="InterPro" id="IPR001878">
    <property type="entry name" value="Znf_CCHC"/>
</dbReference>
<dbReference type="PROSITE" id="PS50994">
    <property type="entry name" value="INTEGRASE"/>
    <property type="match status" value="1"/>
</dbReference>
<accession>A0A139WDJ3</accession>
<feature type="compositionally biased region" description="Basic and acidic residues" evidence="3">
    <location>
        <begin position="1320"/>
        <end position="1329"/>
    </location>
</feature>
<dbReference type="InterPro" id="IPR041577">
    <property type="entry name" value="RT_RNaseH_2"/>
</dbReference>
<dbReference type="Gene3D" id="3.10.10.10">
    <property type="entry name" value="HIV Type 1 Reverse Transcriptase, subunit A, domain 1"/>
    <property type="match status" value="1"/>
</dbReference>
<evidence type="ECO:0000256" key="2">
    <source>
        <dbReference type="ARBA" id="ARBA00022801"/>
    </source>
</evidence>
<dbReference type="Gene3D" id="1.10.340.70">
    <property type="match status" value="1"/>
</dbReference>
<dbReference type="PROSITE" id="PS50175">
    <property type="entry name" value="ASP_PROT_RETROV"/>
    <property type="match status" value="1"/>
</dbReference>
<dbReference type="Gene3D" id="2.40.70.10">
    <property type="entry name" value="Acid Proteases"/>
    <property type="match status" value="1"/>
</dbReference>
<dbReference type="FunFam" id="1.10.340.70:FF:000012">
    <property type="entry name" value="Protein CBR-NOL-10"/>
    <property type="match status" value="1"/>
</dbReference>
<dbReference type="Pfam" id="PF00078">
    <property type="entry name" value="RVT_1"/>
    <property type="match status" value="1"/>
</dbReference>
<dbReference type="GO" id="GO:0008270">
    <property type="term" value="F:zinc ion binding"/>
    <property type="evidence" value="ECO:0007669"/>
    <property type="project" value="InterPro"/>
</dbReference>
<reference evidence="7 8" key="1">
    <citation type="journal article" date="2008" name="Nature">
        <title>The genome of the model beetle and pest Tribolium castaneum.</title>
        <authorList>
            <consortium name="Tribolium Genome Sequencing Consortium"/>
            <person name="Richards S."/>
            <person name="Gibbs R.A."/>
            <person name="Weinstock G.M."/>
            <person name="Brown S.J."/>
            <person name="Denell R."/>
            <person name="Beeman R.W."/>
            <person name="Gibbs R."/>
            <person name="Beeman R.W."/>
            <person name="Brown S.J."/>
            <person name="Bucher G."/>
            <person name="Friedrich M."/>
            <person name="Grimmelikhuijzen C.J."/>
            <person name="Klingler M."/>
            <person name="Lorenzen M."/>
            <person name="Richards S."/>
            <person name="Roth S."/>
            <person name="Schroder R."/>
            <person name="Tautz D."/>
            <person name="Zdobnov E.M."/>
            <person name="Muzny D."/>
            <person name="Gibbs R.A."/>
            <person name="Weinstock G.M."/>
            <person name="Attaway T."/>
            <person name="Bell S."/>
            <person name="Buhay C.J."/>
            <person name="Chandrabose M.N."/>
            <person name="Chavez D."/>
            <person name="Clerk-Blankenburg K.P."/>
            <person name="Cree A."/>
            <person name="Dao M."/>
            <person name="Davis C."/>
            <person name="Chacko J."/>
            <person name="Dinh H."/>
            <person name="Dugan-Rocha S."/>
            <person name="Fowler G."/>
            <person name="Garner T.T."/>
            <person name="Garnes J."/>
            <person name="Gnirke A."/>
            <person name="Hawes A."/>
            <person name="Hernandez J."/>
            <person name="Hines S."/>
            <person name="Holder M."/>
            <person name="Hume J."/>
            <person name="Jhangiani S.N."/>
            <person name="Joshi V."/>
            <person name="Khan Z.M."/>
            <person name="Jackson L."/>
            <person name="Kovar C."/>
            <person name="Kowis A."/>
            <person name="Lee S."/>
            <person name="Lewis L.R."/>
            <person name="Margolis J."/>
            <person name="Morgan M."/>
            <person name="Nazareth L.V."/>
            <person name="Nguyen N."/>
            <person name="Okwuonu G."/>
            <person name="Parker D."/>
            <person name="Richards S."/>
            <person name="Ruiz S.J."/>
            <person name="Santibanez J."/>
            <person name="Savard J."/>
            <person name="Scherer S.E."/>
            <person name="Schneider B."/>
            <person name="Sodergren E."/>
            <person name="Tautz D."/>
            <person name="Vattahil S."/>
            <person name="Villasana D."/>
            <person name="White C.S."/>
            <person name="Wright R."/>
            <person name="Park Y."/>
            <person name="Beeman R.W."/>
            <person name="Lord J."/>
            <person name="Oppert B."/>
            <person name="Lorenzen M."/>
            <person name="Brown S."/>
            <person name="Wang L."/>
            <person name="Savard J."/>
            <person name="Tautz D."/>
            <person name="Richards S."/>
            <person name="Weinstock G."/>
            <person name="Gibbs R.A."/>
            <person name="Liu Y."/>
            <person name="Worley K."/>
            <person name="Weinstock G."/>
            <person name="Elsik C.G."/>
            <person name="Reese J.T."/>
            <person name="Elhaik E."/>
            <person name="Landan G."/>
            <person name="Graur D."/>
            <person name="Arensburger P."/>
            <person name="Atkinson P."/>
            <person name="Beeman R.W."/>
            <person name="Beidler J."/>
            <person name="Brown S.J."/>
            <person name="Demuth J.P."/>
            <person name="Drury D.W."/>
            <person name="Du Y.Z."/>
            <person name="Fujiwara H."/>
            <person name="Lorenzen M."/>
            <person name="Maselli V."/>
            <person name="Osanai M."/>
            <person name="Park Y."/>
            <person name="Robertson H.M."/>
            <person name="Tu Z."/>
            <person name="Wang J.J."/>
            <person name="Wang S."/>
            <person name="Richards S."/>
            <person name="Song H."/>
            <person name="Zhang L."/>
            <person name="Sodergren E."/>
            <person name="Werner D."/>
            <person name="Stanke M."/>
            <person name="Morgenstern B."/>
            <person name="Solovyev V."/>
            <person name="Kosarev P."/>
            <person name="Brown G."/>
            <person name="Chen H.C."/>
            <person name="Ermolaeva O."/>
            <person name="Hlavina W."/>
            <person name="Kapustin Y."/>
            <person name="Kiryutin B."/>
            <person name="Kitts P."/>
            <person name="Maglott D."/>
            <person name="Pruitt K."/>
            <person name="Sapojnikov V."/>
            <person name="Souvorov A."/>
            <person name="Mackey A.J."/>
            <person name="Waterhouse R.M."/>
            <person name="Wyder S."/>
            <person name="Zdobnov E.M."/>
            <person name="Zdobnov E.M."/>
            <person name="Wyder S."/>
            <person name="Kriventseva E.V."/>
            <person name="Kadowaki T."/>
            <person name="Bork P."/>
            <person name="Aranda M."/>
            <person name="Bao R."/>
            <person name="Beermann A."/>
            <person name="Berns N."/>
            <person name="Bolognesi R."/>
            <person name="Bonneton F."/>
            <person name="Bopp D."/>
            <person name="Brown S.J."/>
            <person name="Bucher G."/>
            <person name="Butts T."/>
            <person name="Chaumot A."/>
            <person name="Denell R.E."/>
            <person name="Ferrier D.E."/>
            <person name="Friedrich M."/>
            <person name="Gordon C.M."/>
            <person name="Jindra M."/>
            <person name="Klingler M."/>
            <person name="Lan Q."/>
            <person name="Lattorff H.M."/>
            <person name="Laudet V."/>
            <person name="von Levetsow C."/>
            <person name="Liu Z."/>
            <person name="Lutz R."/>
            <person name="Lynch J.A."/>
            <person name="da Fonseca R.N."/>
            <person name="Posnien N."/>
            <person name="Reuter R."/>
            <person name="Roth S."/>
            <person name="Savard J."/>
            <person name="Schinko J.B."/>
            <person name="Schmitt C."/>
            <person name="Schoppmeier M."/>
            <person name="Schroder R."/>
            <person name="Shippy T.D."/>
            <person name="Simonnet F."/>
            <person name="Marques-Souza H."/>
            <person name="Tautz D."/>
            <person name="Tomoyasu Y."/>
            <person name="Trauner J."/>
            <person name="Van der Zee M."/>
            <person name="Vervoort M."/>
            <person name="Wittkopp N."/>
            <person name="Wimmer E.A."/>
            <person name="Yang X."/>
            <person name="Jones A.K."/>
            <person name="Sattelle D.B."/>
            <person name="Ebert P.R."/>
            <person name="Nelson D."/>
            <person name="Scott J.G."/>
            <person name="Beeman R.W."/>
            <person name="Muthukrishnan S."/>
            <person name="Kramer K.J."/>
            <person name="Arakane Y."/>
            <person name="Beeman R.W."/>
            <person name="Zhu Q."/>
            <person name="Hogenkamp D."/>
            <person name="Dixit R."/>
            <person name="Oppert B."/>
            <person name="Jiang H."/>
            <person name="Zou Z."/>
            <person name="Marshall J."/>
            <person name="Elpidina E."/>
            <person name="Vinokurov K."/>
            <person name="Oppert C."/>
            <person name="Zou Z."/>
            <person name="Evans J."/>
            <person name="Lu Z."/>
            <person name="Zhao P."/>
            <person name="Sumathipala N."/>
            <person name="Altincicek B."/>
            <person name="Vilcinskas A."/>
            <person name="Williams M."/>
            <person name="Hultmark D."/>
            <person name="Hetru C."/>
            <person name="Jiang H."/>
            <person name="Grimmelikhuijzen C.J."/>
            <person name="Hauser F."/>
            <person name="Cazzamali G."/>
            <person name="Williamson M."/>
            <person name="Park Y."/>
            <person name="Li B."/>
            <person name="Tanaka Y."/>
            <person name="Predel R."/>
            <person name="Neupert S."/>
            <person name="Schachtner J."/>
            <person name="Verleyen P."/>
            <person name="Raible F."/>
            <person name="Bork P."/>
            <person name="Friedrich M."/>
            <person name="Walden K.K."/>
            <person name="Robertson H.M."/>
            <person name="Angeli S."/>
            <person name="Foret S."/>
            <person name="Bucher G."/>
            <person name="Schuetz S."/>
            <person name="Maleszka R."/>
            <person name="Wimmer E.A."/>
            <person name="Beeman R.W."/>
            <person name="Lorenzen M."/>
            <person name="Tomoyasu Y."/>
            <person name="Miller S.C."/>
            <person name="Grossmann D."/>
            <person name="Bucher G."/>
        </authorList>
    </citation>
    <scope>NUCLEOTIDE SEQUENCE [LARGE SCALE GENOMIC DNA]</scope>
    <source>
        <strain evidence="7 8">Georgia GA2</strain>
    </source>
</reference>
<dbReference type="SMART" id="SM00343">
    <property type="entry name" value="ZnF_C2HC"/>
    <property type="match status" value="2"/>
</dbReference>
<evidence type="ECO:0000259" key="5">
    <source>
        <dbReference type="PROSITE" id="PS50878"/>
    </source>
</evidence>
<dbReference type="GO" id="GO:0042575">
    <property type="term" value="C:DNA polymerase complex"/>
    <property type="evidence" value="ECO:0007669"/>
    <property type="project" value="UniProtKB-ARBA"/>
</dbReference>
<organism evidence="7 8">
    <name type="scientific">Tribolium castaneum</name>
    <name type="common">Red flour beetle</name>
    <dbReference type="NCBI Taxonomy" id="7070"/>
    <lineage>
        <taxon>Eukaryota</taxon>
        <taxon>Metazoa</taxon>
        <taxon>Ecdysozoa</taxon>
        <taxon>Arthropoda</taxon>
        <taxon>Hexapoda</taxon>
        <taxon>Insecta</taxon>
        <taxon>Pterygota</taxon>
        <taxon>Neoptera</taxon>
        <taxon>Endopterygota</taxon>
        <taxon>Coleoptera</taxon>
        <taxon>Polyphaga</taxon>
        <taxon>Cucujiformia</taxon>
        <taxon>Tenebrionidae</taxon>
        <taxon>Tenebrionidae incertae sedis</taxon>
        <taxon>Tribolium</taxon>
    </lineage>
</organism>
<dbReference type="SUPFAM" id="SSF50630">
    <property type="entry name" value="Acid proteases"/>
    <property type="match status" value="1"/>
</dbReference>
<dbReference type="FunFam" id="3.30.70.270:FF:000026">
    <property type="entry name" value="Transposon Ty3-G Gag-Pol polyprotein"/>
    <property type="match status" value="1"/>
</dbReference>
<dbReference type="SUPFAM" id="SSF53098">
    <property type="entry name" value="Ribonuclease H-like"/>
    <property type="match status" value="1"/>
</dbReference>
<dbReference type="EC" id="2.7.7.49" evidence="1"/>
<evidence type="ECO:0000256" key="1">
    <source>
        <dbReference type="ARBA" id="ARBA00012493"/>
    </source>
</evidence>
<dbReference type="GO" id="GO:0003964">
    <property type="term" value="F:RNA-directed DNA polymerase activity"/>
    <property type="evidence" value="ECO:0007669"/>
    <property type="project" value="UniProtKB-EC"/>
</dbReference>
<keyword evidence="8" id="KW-1185">Reference proteome</keyword>
<dbReference type="InterPro" id="IPR050951">
    <property type="entry name" value="Retrovirus_Pol_polyprotein"/>
</dbReference>
<dbReference type="InterPro" id="IPR021109">
    <property type="entry name" value="Peptidase_aspartic_dom_sf"/>
</dbReference>
<dbReference type="GO" id="GO:0003676">
    <property type="term" value="F:nucleic acid binding"/>
    <property type="evidence" value="ECO:0007669"/>
    <property type="project" value="InterPro"/>
</dbReference>
<dbReference type="GO" id="GO:0015074">
    <property type="term" value="P:DNA integration"/>
    <property type="evidence" value="ECO:0007669"/>
    <property type="project" value="InterPro"/>
</dbReference>
<dbReference type="PROSITE" id="PS50878">
    <property type="entry name" value="RT_POL"/>
    <property type="match status" value="1"/>
</dbReference>
<dbReference type="OMA" id="FNAVMKY"/>
<evidence type="ECO:0000313" key="7">
    <source>
        <dbReference type="EMBL" id="KYB25911.1"/>
    </source>
</evidence>
<dbReference type="Pfam" id="PF00665">
    <property type="entry name" value="rve"/>
    <property type="match status" value="1"/>
</dbReference>
<feature type="compositionally biased region" description="Basic and acidic residues" evidence="3">
    <location>
        <begin position="240"/>
        <end position="256"/>
    </location>
</feature>
<feature type="domain" description="Integrase catalytic" evidence="6">
    <location>
        <begin position="1079"/>
        <end position="1243"/>
    </location>
</feature>
<dbReference type="InterPro" id="IPR001584">
    <property type="entry name" value="Integrase_cat-core"/>
</dbReference>
<dbReference type="InterPro" id="IPR043128">
    <property type="entry name" value="Rev_trsase/Diguanyl_cyclase"/>
</dbReference>
<dbReference type="Gene3D" id="3.30.70.270">
    <property type="match status" value="2"/>
</dbReference>
<proteinExistence type="predicted"/>
<dbReference type="PANTHER" id="PTHR37984">
    <property type="entry name" value="PROTEIN CBG26694"/>
    <property type="match status" value="1"/>
</dbReference>
<dbReference type="CDD" id="cd01647">
    <property type="entry name" value="RT_LTR"/>
    <property type="match status" value="1"/>
</dbReference>
<gene>
    <name evidence="7" type="primary">AUGUSTUS-3.0.2_34100</name>
    <name evidence="7" type="ORF">TcasGA2_TC034100</name>
</gene>
<dbReference type="GO" id="GO:0006508">
    <property type="term" value="P:proteolysis"/>
    <property type="evidence" value="ECO:0007669"/>
    <property type="project" value="InterPro"/>
</dbReference>
<dbReference type="Gene3D" id="4.10.60.10">
    <property type="entry name" value="Zinc finger, CCHC-type"/>
    <property type="match status" value="1"/>
</dbReference>
<feature type="region of interest" description="Disordered" evidence="3">
    <location>
        <begin position="235"/>
        <end position="256"/>
    </location>
</feature>
<dbReference type="Proteomes" id="UP000007266">
    <property type="component" value="Linkage group 8"/>
</dbReference>
<dbReference type="Gene3D" id="3.30.420.10">
    <property type="entry name" value="Ribonuclease H-like superfamily/Ribonuclease H"/>
    <property type="match status" value="1"/>
</dbReference>
<feature type="domain" description="Peptidase A2" evidence="4">
    <location>
        <begin position="351"/>
        <end position="432"/>
    </location>
</feature>
<dbReference type="InParanoid" id="A0A139WDJ3"/>
<evidence type="ECO:0000259" key="6">
    <source>
        <dbReference type="PROSITE" id="PS50994"/>
    </source>
</evidence>
<evidence type="ECO:0000313" key="8">
    <source>
        <dbReference type="Proteomes" id="UP000007266"/>
    </source>
</evidence>
<name>A0A139WDJ3_TRICA</name>
<keyword evidence="2" id="KW-0378">Hydrolase</keyword>
<sequence length="1354" mass="156707">MDALQAQVAELEQKYADLMAQAQARVQASDTPSKQAPTSSIVFSNSIPIPEKFSFEKEDWQVWITHYERFRTATKLDKSTQAEQINSLLLHMGAKVTKFMEAKQKQETDFPSYKALKEFFDNEFKDTPNTIYARAKFNRRDQREGEDAQTYIADVISLAKTCNYRDLEEELIRDRLVVGIRDEKLSENLQMNDKLTLKTAIDKITQVERIRTENRELRVREETVNRVARDKAKKFNHKSVKYEGKQRRSKDGKQQSEHKFKGCIRCGNSNTHNRMECPANGQTCHKCNFKGHFASRCKTKNVNAVESETSISDDTDDSYDSSYDCREIININRVKLDKPWEAVAEIFNTNIVFKIDTGADETIISSKEFKDKLQGKVKLQRTKTTLLGPGKGNQRKLEIKGEIVVPLKWENKIENVRCFVVDTPDNLLGRPALQKLDMIKWTGKELVASDSVIRHVTSRKADEKFQHKMMVKYPEVFKGLGTLKNFEYTIEVKSDAQPWTLNTPRRIPLPMMDVVKKELDKMIREDVIEAINEPTEWCAPMVIAAKKNGKIRVCSDYTELNKCVNRELYQLPSVDETISKLKDAKWFTKLDFSSGFWQLKLSPQSRKYTCFLTPFGRYVYKRIPFGITSAPEVFQKTISGVIGKLKMEHVHVHADDILITGRNEADHDTNVNKVLTLLSDHGLTLNKSKCEFKTNKTLYLGYLISENGVQADPKSVEAINNYPAPSSVTEVRTFLGMVNYVSKFIVNTSKKTQSLRELLHKDKQFVWTDKHQADFEKLKSEIASSRVLAKFSTDKKSRVSADASSFGLGAVLEQLQSDGNWKPTYFCSRTLEPCEQAYAQIEKEALAITWACERLENFLLGAHFEIHTDHKPLTVILATKELNKLSNRLQRFRMRLLKFNYTIEYVPGKTFFVPDALSRAPIQGRIRHQDPLLEDIQNLYINFVMREVVTEICSTEEIKSYQNKDPTYSKLKEYVKNGWPQKHKSDPLVSKFFSHQQDLSIAHDIVCYKDRVVIPGPLQKKCLYVLHDGHFGINKCLDRAKATVWWPGITRELKEVVGKCEICIKLRRPTVDPMLPSEVPSRPWQTIGADLAEYHESTYLVVQDYYSKYPEIRKLRTTKAKVVIETFKEMFARHGIPEVVRSDNGKQFDCHEYRTFSRKYGFKLITSSPHYQQSNGQAESAVKLLKTILRKNEDPYLALLTYRNTPTKCGLSPAQLLFGRNLRDRLPRLPSGLKPATIDHDTVRQTLINNQAEQKSNYDKRHRVTKEEKNLKEGDRVWIINMQKEGEVQRRCEEPRSYLIETDGGCVRRNRRHLQPLPDRNNEPEHDPEQPDESEEPKKRPIRRPKRYQDYYCY</sequence>
<dbReference type="InterPro" id="IPR001995">
    <property type="entry name" value="Peptidase_A2_cat"/>
</dbReference>
<dbReference type="Pfam" id="PF17921">
    <property type="entry name" value="Integrase_H2C2"/>
    <property type="match status" value="1"/>
</dbReference>
<dbReference type="EMBL" id="KQ971361">
    <property type="protein sequence ID" value="KYB25911.1"/>
    <property type="molecule type" value="Genomic_DNA"/>
</dbReference>
<reference evidence="7 8" key="2">
    <citation type="journal article" date="2010" name="Nucleic Acids Res.">
        <title>BeetleBase in 2010: revisions to provide comprehensive genomic information for Tribolium castaneum.</title>
        <authorList>
            <person name="Kim H.S."/>
            <person name="Murphy T."/>
            <person name="Xia J."/>
            <person name="Caragea D."/>
            <person name="Park Y."/>
            <person name="Beeman R.W."/>
            <person name="Lorenzen M.D."/>
            <person name="Butcher S."/>
            <person name="Manak J.R."/>
            <person name="Brown S.J."/>
        </authorList>
    </citation>
    <scope>GENOME REANNOTATION</scope>
    <source>
        <strain evidence="7 8">Georgia GA2</strain>
    </source>
</reference>
<dbReference type="CDD" id="cd09274">
    <property type="entry name" value="RNase_HI_RT_Ty3"/>
    <property type="match status" value="1"/>
</dbReference>